<dbReference type="InterPro" id="IPR018289">
    <property type="entry name" value="MULE_transposase_dom"/>
</dbReference>
<evidence type="ECO:0000313" key="2">
    <source>
        <dbReference type="EMBL" id="KAK9208049.1"/>
    </source>
</evidence>
<dbReference type="EMBL" id="JBCGBO010000004">
    <property type="protein sequence ID" value="KAK9208049.1"/>
    <property type="molecule type" value="Genomic_DNA"/>
</dbReference>
<dbReference type="Pfam" id="PF10551">
    <property type="entry name" value="MULE"/>
    <property type="match status" value="1"/>
</dbReference>
<dbReference type="AlphaFoldDB" id="A0AAP0MCT2"/>
<name>A0AAP0MCT2_9ROSI</name>
<comment type="caution">
    <text evidence="2">The sequence shown here is derived from an EMBL/GenBank/DDBJ whole genome shotgun (WGS) entry which is preliminary data.</text>
</comment>
<proteinExistence type="predicted"/>
<accession>A0AAP0MCT2</accession>
<organism evidence="2 3">
    <name type="scientific">Citrus x changshan-huyou</name>
    <dbReference type="NCBI Taxonomy" id="2935761"/>
    <lineage>
        <taxon>Eukaryota</taxon>
        <taxon>Viridiplantae</taxon>
        <taxon>Streptophyta</taxon>
        <taxon>Embryophyta</taxon>
        <taxon>Tracheophyta</taxon>
        <taxon>Spermatophyta</taxon>
        <taxon>Magnoliopsida</taxon>
        <taxon>eudicotyledons</taxon>
        <taxon>Gunneridae</taxon>
        <taxon>Pentapetalae</taxon>
        <taxon>rosids</taxon>
        <taxon>malvids</taxon>
        <taxon>Sapindales</taxon>
        <taxon>Rutaceae</taxon>
        <taxon>Aurantioideae</taxon>
        <taxon>Citrus</taxon>
    </lineage>
</organism>
<dbReference type="Proteomes" id="UP001428341">
    <property type="component" value="Unassembled WGS sequence"/>
</dbReference>
<keyword evidence="3" id="KW-1185">Reference proteome</keyword>
<evidence type="ECO:0000259" key="1">
    <source>
        <dbReference type="Pfam" id="PF10551"/>
    </source>
</evidence>
<evidence type="ECO:0000313" key="3">
    <source>
        <dbReference type="Proteomes" id="UP001428341"/>
    </source>
</evidence>
<feature type="domain" description="MULE transposase" evidence="1">
    <location>
        <begin position="48"/>
        <end position="122"/>
    </location>
</feature>
<dbReference type="PANTHER" id="PTHR31973:SF188">
    <property type="entry name" value="POLYPROTEIN, PUTATIVE-RELATED"/>
    <property type="match status" value="1"/>
</dbReference>
<sequence length="130" mass="14752">MVEKHNVGSKCKVLCDTEGFPCKIVFKRFFVSLPAQRNAFLNRCRPYIGIDGCHLRGEFGGILMAAMGVDANNGILPLGYAIYEIEDQWSWGWFLSLLHEYFDDGRKVTFMSDRQKGLITALLIDMAYCS</sequence>
<reference evidence="2 3" key="1">
    <citation type="submission" date="2024-05" db="EMBL/GenBank/DDBJ databases">
        <title>Haplotype-resolved chromosome-level genome assembly of Huyou (Citrus changshanensis).</title>
        <authorList>
            <person name="Miao C."/>
            <person name="Chen W."/>
            <person name="Wu Y."/>
            <person name="Wang L."/>
            <person name="Zhao S."/>
            <person name="Grierson D."/>
            <person name="Xu C."/>
            <person name="Chen K."/>
        </authorList>
    </citation>
    <scope>NUCLEOTIDE SEQUENCE [LARGE SCALE GENOMIC DNA]</scope>
    <source>
        <strain evidence="2">01-14</strain>
        <tissue evidence="2">Leaf</tissue>
    </source>
</reference>
<dbReference type="PANTHER" id="PTHR31973">
    <property type="entry name" value="POLYPROTEIN, PUTATIVE-RELATED"/>
    <property type="match status" value="1"/>
</dbReference>
<gene>
    <name evidence="2" type="ORF">WN944_000403</name>
</gene>
<protein>
    <recommendedName>
        <fullName evidence="1">MULE transposase domain-containing protein</fullName>
    </recommendedName>
</protein>